<protein>
    <recommendedName>
        <fullName evidence="4">Lipoprotein</fullName>
    </recommendedName>
</protein>
<evidence type="ECO:0000313" key="2">
    <source>
        <dbReference type="EMBL" id="SHJ65937.1"/>
    </source>
</evidence>
<dbReference type="PROSITE" id="PS51257">
    <property type="entry name" value="PROKAR_LIPOPROTEIN"/>
    <property type="match status" value="1"/>
</dbReference>
<feature type="signal peptide" evidence="1">
    <location>
        <begin position="1"/>
        <end position="28"/>
    </location>
</feature>
<name>A0A8G2FC82_9BACT</name>
<evidence type="ECO:0000256" key="1">
    <source>
        <dbReference type="SAM" id="SignalP"/>
    </source>
</evidence>
<dbReference type="Proteomes" id="UP000184001">
    <property type="component" value="Unassembled WGS sequence"/>
</dbReference>
<organism evidence="2 3">
    <name type="scientific">Halodesulfovibrio aestuarii</name>
    <dbReference type="NCBI Taxonomy" id="126333"/>
    <lineage>
        <taxon>Bacteria</taxon>
        <taxon>Pseudomonadati</taxon>
        <taxon>Thermodesulfobacteriota</taxon>
        <taxon>Desulfovibrionia</taxon>
        <taxon>Desulfovibrionales</taxon>
        <taxon>Desulfovibrionaceae</taxon>
        <taxon>Halodesulfovibrio</taxon>
    </lineage>
</organism>
<dbReference type="RefSeq" id="WP_019999366.1">
    <property type="nucleotide sequence ID" value="NZ_CP192217.1"/>
</dbReference>
<evidence type="ECO:0008006" key="4">
    <source>
        <dbReference type="Google" id="ProtNLM"/>
    </source>
</evidence>
<proteinExistence type="predicted"/>
<dbReference type="EMBL" id="FQZR01000009">
    <property type="protein sequence ID" value="SHJ65937.1"/>
    <property type="molecule type" value="Genomic_DNA"/>
</dbReference>
<keyword evidence="1" id="KW-0732">Signal</keyword>
<dbReference type="AlphaFoldDB" id="A0A8G2FC82"/>
<sequence length="214" mass="24050">MLRRTHTLCTLFSFALCLTMITGCFRNSALFGEPATIITSGYFSATKSLPPQLQKKLPTDYVFYTPQQTTNCVIPPQQFSKTAFNNLSLNFLWTGAQHNLPIDGTTYSAMPSAGQTATYNGTELLITSEFCQENLSLLAVLDWDNNGYKDWLALYSYKSRVQPETSTRLLLIRDIQPNRILTATVLSASECYGKNCQKFTGHSLSEFLEYQPAY</sequence>
<gene>
    <name evidence="2" type="ORF">SAMN05660830_02931</name>
</gene>
<reference evidence="2 3" key="1">
    <citation type="submission" date="2016-11" db="EMBL/GenBank/DDBJ databases">
        <authorList>
            <person name="Varghese N."/>
            <person name="Submissions S."/>
        </authorList>
    </citation>
    <scope>NUCLEOTIDE SEQUENCE [LARGE SCALE GENOMIC DNA]</scope>
    <source>
        <strain evidence="2 3">DSM 17919</strain>
    </source>
</reference>
<feature type="chain" id="PRO_5034446629" description="Lipoprotein" evidence="1">
    <location>
        <begin position="29"/>
        <end position="214"/>
    </location>
</feature>
<comment type="caution">
    <text evidence="2">The sequence shown here is derived from an EMBL/GenBank/DDBJ whole genome shotgun (WGS) entry which is preliminary data.</text>
</comment>
<accession>A0A8G2FC82</accession>
<evidence type="ECO:0000313" key="3">
    <source>
        <dbReference type="Proteomes" id="UP000184001"/>
    </source>
</evidence>